<evidence type="ECO:0000256" key="1">
    <source>
        <dbReference type="SAM" id="MobiDB-lite"/>
    </source>
</evidence>
<feature type="region of interest" description="Disordered" evidence="1">
    <location>
        <begin position="95"/>
        <end position="162"/>
    </location>
</feature>
<dbReference type="Proteomes" id="UP000225277">
    <property type="component" value="Unassembled WGS sequence"/>
</dbReference>
<feature type="unsure residue" description="I or L" evidence="2">
    <location>
        <position position="165"/>
    </location>
</feature>
<feature type="region of interest" description="Disordered" evidence="1">
    <location>
        <begin position="184"/>
        <end position="210"/>
    </location>
</feature>
<feature type="compositionally biased region" description="Basic and acidic residues" evidence="1">
    <location>
        <begin position="38"/>
        <end position="65"/>
    </location>
</feature>
<evidence type="ECO:0000313" key="2">
    <source>
        <dbReference type="EMBL" id="CZT21514.1"/>
    </source>
</evidence>
<evidence type="ECO:0000313" key="3">
    <source>
        <dbReference type="Proteomes" id="UP000225277"/>
    </source>
</evidence>
<dbReference type="EMBL" id="FJUY01000011">
    <property type="protein sequence ID" value="CZT21514.1"/>
    <property type="molecule type" value="Genomic_DNA"/>
</dbReference>
<feature type="region of interest" description="Disordered" evidence="1">
    <location>
        <begin position="35"/>
        <end position="82"/>
    </location>
</feature>
<sequence length="255" mass="28971">MISTVNVSVQTCTASPTIIQQFDERTPVLLIRNLSASKMDRPDSHTKDRHSNSKPRPDGPFHERFASPAYQPINPPLLTDNRYSNYDTMSQIRSPAIQARSPNTTDHNPTIPAYGTNESVCTNKPGYTPKLPTYSPESPSFCPNQQNSRSSSPSHQSSHPPSESLFVRAYHHWRREISLQSDPFNQASKLERNDQLPHRNMKSGGEYRSEGDFDSVRARLALSTSVKLSHDFWARRRAHKDKGEEFTEKNHNREG</sequence>
<proteinExistence type="predicted"/>
<accession>A0A2D3VF76</accession>
<keyword evidence="3" id="KW-1185">Reference proteome</keyword>
<feature type="compositionally biased region" description="Low complexity" evidence="1">
    <location>
        <begin position="143"/>
        <end position="162"/>
    </location>
</feature>
<protein>
    <submittedName>
        <fullName evidence="2">Uncharacterized protein</fullName>
    </submittedName>
</protein>
<reference evidence="2 3" key="1">
    <citation type="submission" date="2016-03" db="EMBL/GenBank/DDBJ databases">
        <authorList>
            <person name="Ploux O."/>
        </authorList>
    </citation>
    <scope>NUCLEOTIDE SEQUENCE [LARGE SCALE GENOMIC DNA]</scope>
    <source>
        <strain evidence="2 3">URUG2</strain>
    </source>
</reference>
<name>A0A2D3VF76_9PEZI</name>
<organism evidence="2 3">
    <name type="scientific">Ramularia collo-cygni</name>
    <dbReference type="NCBI Taxonomy" id="112498"/>
    <lineage>
        <taxon>Eukaryota</taxon>
        <taxon>Fungi</taxon>
        <taxon>Dikarya</taxon>
        <taxon>Ascomycota</taxon>
        <taxon>Pezizomycotina</taxon>
        <taxon>Dothideomycetes</taxon>
        <taxon>Dothideomycetidae</taxon>
        <taxon>Mycosphaerellales</taxon>
        <taxon>Mycosphaerellaceae</taxon>
        <taxon>Ramularia</taxon>
    </lineage>
</organism>
<gene>
    <name evidence="2" type="ORF">RCC_07377</name>
</gene>
<dbReference type="AlphaFoldDB" id="A0A2D3VF76"/>